<sequence length="123" mass="13777">MGNWKVASGRSKNFFRVVCGGCRYETTTDGAAQLIVQKHFPQMMRENYTGTAPFVAARFCETVKIFDRAPSWKQRVGQLYGMKPPALDFVRKLNGGKIPCPKCGAVGQWKGNADTEMRTDIPR</sequence>
<evidence type="ECO:0000313" key="2">
    <source>
        <dbReference type="Proteomes" id="UP000041254"/>
    </source>
</evidence>
<accession>A0A0G4EL15</accession>
<dbReference type="VEuPathDB" id="CryptoDB:Vbra_20512"/>
<gene>
    <name evidence="1" type="ORF">Vbra_20512</name>
</gene>
<evidence type="ECO:0000313" key="1">
    <source>
        <dbReference type="EMBL" id="CEL98096.1"/>
    </source>
</evidence>
<reference evidence="1 2" key="1">
    <citation type="submission" date="2014-11" db="EMBL/GenBank/DDBJ databases">
        <authorList>
            <person name="Zhu J."/>
            <person name="Qi W."/>
            <person name="Song R."/>
        </authorList>
    </citation>
    <scope>NUCLEOTIDE SEQUENCE [LARGE SCALE GENOMIC DNA]</scope>
</reference>
<dbReference type="Proteomes" id="UP000041254">
    <property type="component" value="Unassembled WGS sequence"/>
</dbReference>
<dbReference type="AlphaFoldDB" id="A0A0G4EL15"/>
<proteinExistence type="predicted"/>
<protein>
    <submittedName>
        <fullName evidence="1">Uncharacterized protein</fullName>
    </submittedName>
</protein>
<organism evidence="1 2">
    <name type="scientific">Vitrella brassicaformis (strain CCMP3155)</name>
    <dbReference type="NCBI Taxonomy" id="1169540"/>
    <lineage>
        <taxon>Eukaryota</taxon>
        <taxon>Sar</taxon>
        <taxon>Alveolata</taxon>
        <taxon>Colpodellida</taxon>
        <taxon>Vitrellaceae</taxon>
        <taxon>Vitrella</taxon>
    </lineage>
</organism>
<name>A0A0G4EL15_VITBC</name>
<dbReference type="InParanoid" id="A0A0G4EL15"/>
<dbReference type="EMBL" id="CDMY01000262">
    <property type="protein sequence ID" value="CEL98096.1"/>
    <property type="molecule type" value="Genomic_DNA"/>
</dbReference>
<keyword evidence="2" id="KW-1185">Reference proteome</keyword>